<evidence type="ECO:0000313" key="5">
    <source>
        <dbReference type="Proteomes" id="UP000256999"/>
    </source>
</evidence>
<protein>
    <submittedName>
        <fullName evidence="4">PhzF family phenazine biosynthesis protein</fullName>
    </submittedName>
</protein>
<dbReference type="Pfam" id="PF02567">
    <property type="entry name" value="PhzC-PhzF"/>
    <property type="match status" value="1"/>
</dbReference>
<evidence type="ECO:0000256" key="2">
    <source>
        <dbReference type="ARBA" id="ARBA00023235"/>
    </source>
</evidence>
<dbReference type="OrthoDB" id="9788221at2"/>
<dbReference type="PANTHER" id="PTHR13774">
    <property type="entry name" value="PHENAZINE BIOSYNTHESIS PROTEIN"/>
    <property type="match status" value="1"/>
</dbReference>
<dbReference type="NCBIfam" id="TIGR00654">
    <property type="entry name" value="PhzF_family"/>
    <property type="match status" value="1"/>
</dbReference>
<dbReference type="Proteomes" id="UP000256999">
    <property type="component" value="Unassembled WGS sequence"/>
</dbReference>
<organism evidence="4 5">
    <name type="scientific">Thalassotalea euphylliae</name>
    <dbReference type="NCBI Taxonomy" id="1655234"/>
    <lineage>
        <taxon>Bacteria</taxon>
        <taxon>Pseudomonadati</taxon>
        <taxon>Pseudomonadota</taxon>
        <taxon>Gammaproteobacteria</taxon>
        <taxon>Alteromonadales</taxon>
        <taxon>Colwelliaceae</taxon>
        <taxon>Thalassotalea</taxon>
    </lineage>
</organism>
<comment type="caution">
    <text evidence="4">The sequence shown here is derived from an EMBL/GenBank/DDBJ whole genome shotgun (WGS) entry which is preliminary data.</text>
</comment>
<name>A0A3E0UG10_9GAMM</name>
<dbReference type="InterPro" id="IPR003719">
    <property type="entry name" value="Phenazine_PhzF-like"/>
</dbReference>
<dbReference type="Gene3D" id="3.10.310.10">
    <property type="entry name" value="Diaminopimelate Epimerase, Chain A, domain 1"/>
    <property type="match status" value="2"/>
</dbReference>
<dbReference type="GO" id="GO:0005737">
    <property type="term" value="C:cytoplasm"/>
    <property type="evidence" value="ECO:0007669"/>
    <property type="project" value="TreeGrafter"/>
</dbReference>
<feature type="active site" evidence="3">
    <location>
        <position position="46"/>
    </location>
</feature>
<evidence type="ECO:0000256" key="3">
    <source>
        <dbReference type="PIRSR" id="PIRSR016184-1"/>
    </source>
</evidence>
<sequence length="288" mass="31499">MKLTINVVDAFADHQFGGNSAAVIITDSWLSEELMQSIATENNLSETAFLVPEGENSGKQNHYAIRWFSPLMEIDFCGHATLASAWVIFSKNPEFTECSISAPAVGAMLIRQGADGYIDMDFPNRIPTPVSEVPDALLNGLSLAPEKVLKNQQAYIAVYKTEAEVKAVRQDSQLIKQLAPYDVVVTAPSANNLIDDNLPDYDFVSRYFWPANGGDEDPVTGSIHTALAPFWAEQLGKTELIAYQASKRGGILKCQLATNKLTGERVIISGKAVPYLEGIITIYETHQA</sequence>
<dbReference type="EMBL" id="QUOV01000001">
    <property type="protein sequence ID" value="REL35829.1"/>
    <property type="molecule type" value="Genomic_DNA"/>
</dbReference>
<dbReference type="AlphaFoldDB" id="A0A3E0UG10"/>
<accession>A0A3E0UG10</accession>
<dbReference type="PANTHER" id="PTHR13774:SF17">
    <property type="entry name" value="PHENAZINE BIOSYNTHESIS-LIKE DOMAIN-CONTAINING PROTEIN"/>
    <property type="match status" value="1"/>
</dbReference>
<proteinExistence type="inferred from homology"/>
<dbReference type="PIRSF" id="PIRSF016184">
    <property type="entry name" value="PhzC_PhzF"/>
    <property type="match status" value="1"/>
</dbReference>
<evidence type="ECO:0000256" key="1">
    <source>
        <dbReference type="ARBA" id="ARBA00008270"/>
    </source>
</evidence>
<evidence type="ECO:0000313" key="4">
    <source>
        <dbReference type="EMBL" id="REL35829.1"/>
    </source>
</evidence>
<dbReference type="GO" id="GO:0016853">
    <property type="term" value="F:isomerase activity"/>
    <property type="evidence" value="ECO:0007669"/>
    <property type="project" value="UniProtKB-KW"/>
</dbReference>
<gene>
    <name evidence="4" type="ORF">DXX92_11065</name>
</gene>
<comment type="similarity">
    <text evidence="1">Belongs to the PhzF family.</text>
</comment>
<reference evidence="4 5" key="1">
    <citation type="submission" date="2018-08" db="EMBL/GenBank/DDBJ databases">
        <title>Thalassotalea euphylliae genome.</title>
        <authorList>
            <person name="Summers S."/>
            <person name="Rice S.A."/>
            <person name="Freckelton M.L."/>
            <person name="Nedved B.T."/>
            <person name="Hadfield M.G."/>
        </authorList>
    </citation>
    <scope>NUCLEOTIDE SEQUENCE [LARGE SCALE GENOMIC DNA]</scope>
    <source>
        <strain evidence="4 5">H2</strain>
    </source>
</reference>
<dbReference type="RefSeq" id="WP_116000496.1">
    <property type="nucleotide sequence ID" value="NZ_QUOV01000001.1"/>
</dbReference>
<keyword evidence="2" id="KW-0413">Isomerase</keyword>
<dbReference type="SUPFAM" id="SSF54506">
    <property type="entry name" value="Diaminopimelate epimerase-like"/>
    <property type="match status" value="1"/>
</dbReference>